<dbReference type="GO" id="GO:0003700">
    <property type="term" value="F:DNA-binding transcription factor activity"/>
    <property type="evidence" value="ECO:0007669"/>
    <property type="project" value="TreeGrafter"/>
</dbReference>
<feature type="chain" id="PRO_5035190544" evidence="13">
    <location>
        <begin position="18"/>
        <end position="551"/>
    </location>
</feature>
<feature type="non-terminal residue" evidence="15">
    <location>
        <position position="1"/>
    </location>
</feature>
<evidence type="ECO:0000256" key="2">
    <source>
        <dbReference type="ARBA" id="ARBA00022723"/>
    </source>
</evidence>
<keyword evidence="8" id="KW-0804">Transcription</keyword>
<dbReference type="PROSITE" id="PS50157">
    <property type="entry name" value="ZINC_FINGER_C2H2_2"/>
    <property type="match status" value="4"/>
</dbReference>
<feature type="compositionally biased region" description="Acidic residues" evidence="12">
    <location>
        <begin position="58"/>
        <end position="84"/>
    </location>
</feature>
<gene>
    <name evidence="15" type="primary">Ikzf3</name>
    <name evidence="15" type="ORF">GTO95_0007671</name>
</gene>
<evidence type="ECO:0000256" key="10">
    <source>
        <dbReference type="ARBA" id="ARBA00038390"/>
    </source>
</evidence>
<dbReference type="EMBL" id="JAAWVO010008816">
    <property type="protein sequence ID" value="MBN3312935.1"/>
    <property type="molecule type" value="Genomic_DNA"/>
</dbReference>
<evidence type="ECO:0000256" key="3">
    <source>
        <dbReference type="ARBA" id="ARBA00022737"/>
    </source>
</evidence>
<evidence type="ECO:0000259" key="14">
    <source>
        <dbReference type="PROSITE" id="PS50157"/>
    </source>
</evidence>
<feature type="region of interest" description="Disordered" evidence="12">
    <location>
        <begin position="379"/>
        <end position="433"/>
    </location>
</feature>
<dbReference type="Gene3D" id="3.30.160.60">
    <property type="entry name" value="Classic Zinc Finger"/>
    <property type="match status" value="5"/>
</dbReference>
<feature type="domain" description="C2H2-type" evidence="14">
    <location>
        <begin position="230"/>
        <end position="253"/>
    </location>
</feature>
<evidence type="ECO:0000256" key="4">
    <source>
        <dbReference type="ARBA" id="ARBA00022771"/>
    </source>
</evidence>
<keyword evidence="3" id="KW-0677">Repeat</keyword>
<dbReference type="GO" id="GO:0008270">
    <property type="term" value="F:zinc ion binding"/>
    <property type="evidence" value="ECO:0007669"/>
    <property type="project" value="UniProtKB-KW"/>
</dbReference>
<feature type="compositionally biased region" description="Low complexity" evidence="12">
    <location>
        <begin position="399"/>
        <end position="409"/>
    </location>
</feature>
<evidence type="ECO:0000256" key="8">
    <source>
        <dbReference type="ARBA" id="ARBA00023163"/>
    </source>
</evidence>
<reference evidence="15" key="1">
    <citation type="journal article" date="2021" name="Cell">
        <title>Tracing the genetic footprints of vertebrate landing in non-teleost ray-finned fishes.</title>
        <authorList>
            <person name="Bi X."/>
            <person name="Wang K."/>
            <person name="Yang L."/>
            <person name="Pan H."/>
            <person name="Jiang H."/>
            <person name="Wei Q."/>
            <person name="Fang M."/>
            <person name="Yu H."/>
            <person name="Zhu C."/>
            <person name="Cai Y."/>
            <person name="He Y."/>
            <person name="Gan X."/>
            <person name="Zeng H."/>
            <person name="Yu D."/>
            <person name="Zhu Y."/>
            <person name="Jiang H."/>
            <person name="Qiu Q."/>
            <person name="Yang H."/>
            <person name="Zhang Y.E."/>
            <person name="Wang W."/>
            <person name="Zhu M."/>
            <person name="He S."/>
            <person name="Zhang G."/>
        </authorList>
    </citation>
    <scope>NUCLEOTIDE SEQUENCE</scope>
    <source>
        <strain evidence="15">Allg_001</strain>
    </source>
</reference>
<dbReference type="PANTHER" id="PTHR24404">
    <property type="entry name" value="ZINC FINGER PROTEIN"/>
    <property type="match status" value="1"/>
</dbReference>
<dbReference type="PROSITE" id="PS00028">
    <property type="entry name" value="ZINC_FINGER_C2H2_1"/>
    <property type="match status" value="5"/>
</dbReference>
<name>A0A8J7NHB1_ATRSP</name>
<feature type="compositionally biased region" description="Polar residues" evidence="12">
    <location>
        <begin position="22"/>
        <end position="36"/>
    </location>
</feature>
<dbReference type="SUPFAM" id="SSF57667">
    <property type="entry name" value="beta-beta-alpha zinc fingers"/>
    <property type="match status" value="3"/>
</dbReference>
<organism evidence="15 16">
    <name type="scientific">Atractosteus spatula</name>
    <name type="common">Alligator gar</name>
    <name type="synonym">Lepisosteus spatula</name>
    <dbReference type="NCBI Taxonomy" id="7917"/>
    <lineage>
        <taxon>Eukaryota</taxon>
        <taxon>Metazoa</taxon>
        <taxon>Chordata</taxon>
        <taxon>Craniata</taxon>
        <taxon>Vertebrata</taxon>
        <taxon>Euteleostomi</taxon>
        <taxon>Actinopterygii</taxon>
        <taxon>Neopterygii</taxon>
        <taxon>Holostei</taxon>
        <taxon>Semionotiformes</taxon>
        <taxon>Lepisosteidae</taxon>
        <taxon>Atractosteus</taxon>
    </lineage>
</organism>
<feature type="compositionally biased region" description="Polar residues" evidence="12">
    <location>
        <begin position="45"/>
        <end position="54"/>
    </location>
</feature>
<feature type="compositionally biased region" description="Basic and acidic residues" evidence="12">
    <location>
        <begin position="89"/>
        <end position="109"/>
    </location>
</feature>
<evidence type="ECO:0000256" key="1">
    <source>
        <dbReference type="ARBA" id="ARBA00004123"/>
    </source>
</evidence>
<dbReference type="SMART" id="SM00355">
    <property type="entry name" value="ZnF_C2H2"/>
    <property type="match status" value="6"/>
</dbReference>
<evidence type="ECO:0000256" key="5">
    <source>
        <dbReference type="ARBA" id="ARBA00022833"/>
    </source>
</evidence>
<accession>A0A8J7NHB1</accession>
<dbReference type="GO" id="GO:0000978">
    <property type="term" value="F:RNA polymerase II cis-regulatory region sequence-specific DNA binding"/>
    <property type="evidence" value="ECO:0007669"/>
    <property type="project" value="TreeGrafter"/>
</dbReference>
<feature type="signal peptide" evidence="13">
    <location>
        <begin position="1"/>
        <end position="17"/>
    </location>
</feature>
<dbReference type="InterPro" id="IPR036236">
    <property type="entry name" value="Znf_C2H2_sf"/>
</dbReference>
<evidence type="ECO:0000256" key="7">
    <source>
        <dbReference type="ARBA" id="ARBA00023125"/>
    </source>
</evidence>
<dbReference type="GO" id="GO:0006357">
    <property type="term" value="P:regulation of transcription by RNA polymerase II"/>
    <property type="evidence" value="ECO:0007669"/>
    <property type="project" value="TreeGrafter"/>
</dbReference>
<comment type="similarity">
    <text evidence="10">Belongs to the Ikaros C2H2-type zinc-finger protein family.</text>
</comment>
<keyword evidence="2" id="KW-0479">Metal-binding</keyword>
<evidence type="ECO:0000256" key="9">
    <source>
        <dbReference type="ARBA" id="ARBA00023242"/>
    </source>
</evidence>
<feature type="non-terminal residue" evidence="15">
    <location>
        <position position="551"/>
    </location>
</feature>
<dbReference type="Pfam" id="PF00096">
    <property type="entry name" value="zf-C2H2"/>
    <property type="match status" value="2"/>
</dbReference>
<evidence type="ECO:0000313" key="16">
    <source>
        <dbReference type="Proteomes" id="UP000736164"/>
    </source>
</evidence>
<feature type="domain" description="C2H2-type" evidence="14">
    <location>
        <begin position="174"/>
        <end position="201"/>
    </location>
</feature>
<comment type="caution">
    <text evidence="15">The sequence shown here is derived from an EMBL/GenBank/DDBJ whole genome shotgun (WGS) entry which is preliminary data.</text>
</comment>
<keyword evidence="16" id="KW-1185">Reference proteome</keyword>
<keyword evidence="7" id="KW-0238">DNA-binding</keyword>
<feature type="domain" description="C2H2-type" evidence="14">
    <location>
        <begin position="202"/>
        <end position="229"/>
    </location>
</feature>
<dbReference type="InterPro" id="IPR050589">
    <property type="entry name" value="Ikaros_C2H2-ZF"/>
</dbReference>
<evidence type="ECO:0000313" key="15">
    <source>
        <dbReference type="EMBL" id="MBN3312935.1"/>
    </source>
</evidence>
<feature type="compositionally biased region" description="Basic and acidic residues" evidence="12">
    <location>
        <begin position="416"/>
        <end position="425"/>
    </location>
</feature>
<evidence type="ECO:0000256" key="11">
    <source>
        <dbReference type="PROSITE-ProRule" id="PRU00042"/>
    </source>
</evidence>
<evidence type="ECO:0000256" key="6">
    <source>
        <dbReference type="ARBA" id="ARBA00023015"/>
    </source>
</evidence>
<dbReference type="FunFam" id="3.30.160.60:FF:000525">
    <property type="entry name" value="IKAROS family zinc finger 1"/>
    <property type="match status" value="1"/>
</dbReference>
<feature type="region of interest" description="Disordered" evidence="12">
    <location>
        <begin position="22"/>
        <end position="111"/>
    </location>
</feature>
<evidence type="ECO:0000256" key="13">
    <source>
        <dbReference type="SAM" id="SignalP"/>
    </source>
</evidence>
<dbReference type="InterPro" id="IPR013087">
    <property type="entry name" value="Znf_C2H2_type"/>
</dbReference>
<dbReference type="AlphaFoldDB" id="A0A8J7NHB1"/>
<dbReference type="FunFam" id="3.30.160.60:FF:000073">
    <property type="entry name" value="IKAROS family zinc finger 1"/>
    <property type="match status" value="1"/>
</dbReference>
<comment type="subcellular location">
    <subcellularLocation>
        <location evidence="1">Nucleus</location>
    </subcellularLocation>
</comment>
<dbReference type="PANTHER" id="PTHR24404:SF23">
    <property type="entry name" value="ZINC FINGER PROTEIN AIOLOS"/>
    <property type="match status" value="1"/>
</dbReference>
<keyword evidence="9" id="KW-0539">Nucleus</keyword>
<evidence type="ECO:0000256" key="12">
    <source>
        <dbReference type="SAM" id="MobiDB-lite"/>
    </source>
</evidence>
<keyword evidence="6" id="KW-0805">Transcription regulation</keyword>
<proteinExistence type="inferred from homology"/>
<dbReference type="FunFam" id="3.30.160.60:FF:000080">
    <property type="entry name" value="IKAROS family zinc finger 4"/>
    <property type="match status" value="1"/>
</dbReference>
<dbReference type="GO" id="GO:0005634">
    <property type="term" value="C:nucleus"/>
    <property type="evidence" value="ECO:0007669"/>
    <property type="project" value="UniProtKB-SubCell"/>
</dbReference>
<keyword evidence="13" id="KW-0732">Signal</keyword>
<protein>
    <submittedName>
        <fullName evidence="15">IKZF3 protein</fullName>
    </submittedName>
</protein>
<keyword evidence="5" id="KW-0862">Zinc</keyword>
<keyword evidence="4 11" id="KW-0863">Zinc-finger</keyword>
<dbReference type="FunFam" id="3.30.160.60:FF:000265">
    <property type="entry name" value="IKAROS family zinc finger 1"/>
    <property type="match status" value="1"/>
</dbReference>
<dbReference type="Proteomes" id="UP000736164">
    <property type="component" value="Unassembled WGS sequence"/>
</dbReference>
<feature type="domain" description="C2H2-type" evidence="14">
    <location>
        <begin position="146"/>
        <end position="173"/>
    </location>
</feature>
<sequence length="551" mass="60678">MFVVLSTAAAAVDFVCSEENSTTASVNMESGESQEQAPVAADSPTVGTDLSIQRTQEEHEEGETSDQETEGDCADPSADADADPAEVQVKNEREEEYVRSEEGGECREEADAEQYLSPLDYARYENSPADGPAGSYLGSRAGSGKLSCDICGLACVSLNVLLVHKRSHTGERPFHCTQCGASFTQKGNLLRHIKLHSGEKPFKCHMCSYACRRRDALSGHLRTHSVEKPYKCNYCGRSYKQRSSLEEHKERCHVYIQSKGHSEGESEDTKAPRTQMGTERALVLDRLASNVAKRKSSMPQKFIGDKRLCLDISYSSNMMFSKDSELIARGMMEPPMGYLGADGMHPLIQTPSSGPPPPEMVQVISSAFPIPLTRAEMANGHESESGGHQPHPRIKRQPSNHGPSPSHSGQESPDADSNHPDERSGHGPPLYNLGHLLIPRARNGLHAPALHPHPPHSLKDLAPRHYEALKPPAGLSLQEVVRVVNAEGEAVGAYRCDHCRVLFLDYVMFTIHMGCHGFRDPFECNVCGYRSQDRYEFSSHIARGEHRLLLK</sequence>